<dbReference type="InterPro" id="IPR022880">
    <property type="entry name" value="DNApol_IV"/>
</dbReference>
<dbReference type="EC" id="2.7.7.7" evidence="4"/>
<comment type="cofactor">
    <cofactor evidence="4">
        <name>Mg(2+)</name>
        <dbReference type="ChEBI" id="CHEBI:18420"/>
    </cofactor>
    <text evidence="4">Binds 2 magnesium ions per subunit.</text>
</comment>
<dbReference type="SUPFAM" id="SSF56672">
    <property type="entry name" value="DNA/RNA polymerases"/>
    <property type="match status" value="1"/>
</dbReference>
<dbReference type="EMBL" id="JAVDYJ010000001">
    <property type="protein sequence ID" value="MDR7347329.1"/>
    <property type="molecule type" value="Genomic_DNA"/>
</dbReference>
<keyword evidence="4 6" id="KW-0548">Nucleotidyltransferase</keyword>
<keyword evidence="4" id="KW-0515">Mutator protein</keyword>
<comment type="subunit">
    <text evidence="4">Monomer.</text>
</comment>
<name>A0ABU2B2S7_9MICC</name>
<feature type="binding site" evidence="4">
    <location>
        <position position="27"/>
    </location>
    <ligand>
        <name>Mg(2+)</name>
        <dbReference type="ChEBI" id="CHEBI:18420"/>
    </ligand>
</feature>
<keyword evidence="4" id="KW-0234">DNA repair</keyword>
<keyword evidence="4" id="KW-0235">DNA replication</keyword>
<feature type="binding site" evidence="4">
    <location>
        <position position="121"/>
    </location>
    <ligand>
        <name>Mg(2+)</name>
        <dbReference type="ChEBI" id="CHEBI:18420"/>
    </ligand>
</feature>
<keyword evidence="4" id="KW-0963">Cytoplasm</keyword>
<dbReference type="SUPFAM" id="SSF100879">
    <property type="entry name" value="Lesion bypass DNA polymerase (Y-family), little finger domain"/>
    <property type="match status" value="1"/>
</dbReference>
<dbReference type="Gene3D" id="3.30.1490.100">
    <property type="entry name" value="DNA polymerase, Y-family, little finger domain"/>
    <property type="match status" value="1"/>
</dbReference>
<keyword evidence="4" id="KW-0238">DNA-binding</keyword>
<comment type="caution">
    <text evidence="6">The sequence shown here is derived from an EMBL/GenBank/DDBJ whole genome shotgun (WGS) entry which is preliminary data.</text>
</comment>
<dbReference type="InterPro" id="IPR001126">
    <property type="entry name" value="UmuC"/>
</dbReference>
<dbReference type="GO" id="GO:0003887">
    <property type="term" value="F:DNA-directed DNA polymerase activity"/>
    <property type="evidence" value="ECO:0007669"/>
    <property type="project" value="UniProtKB-EC"/>
</dbReference>
<evidence type="ECO:0000256" key="1">
    <source>
        <dbReference type="ARBA" id="ARBA00010945"/>
    </source>
</evidence>
<dbReference type="PROSITE" id="PS50173">
    <property type="entry name" value="UMUC"/>
    <property type="match status" value="1"/>
</dbReference>
<dbReference type="PANTHER" id="PTHR11076:SF33">
    <property type="entry name" value="DNA POLYMERASE KAPPA"/>
    <property type="match status" value="1"/>
</dbReference>
<dbReference type="Gene3D" id="3.30.70.270">
    <property type="match status" value="1"/>
</dbReference>
<keyword evidence="4" id="KW-0479">Metal-binding</keyword>
<feature type="domain" description="UmuC" evidence="5">
    <location>
        <begin position="23"/>
        <end position="203"/>
    </location>
</feature>
<evidence type="ECO:0000313" key="7">
    <source>
        <dbReference type="Proteomes" id="UP001183794"/>
    </source>
</evidence>
<accession>A0ABU2B2S7</accession>
<dbReference type="InterPro" id="IPR050116">
    <property type="entry name" value="DNA_polymerase-Y"/>
</dbReference>
<dbReference type="HAMAP" id="MF_01113">
    <property type="entry name" value="DNApol_IV"/>
    <property type="match status" value="1"/>
</dbReference>
<evidence type="ECO:0000256" key="4">
    <source>
        <dbReference type="HAMAP-Rule" id="MF_01113"/>
    </source>
</evidence>
<keyword evidence="4" id="KW-0239">DNA-directed DNA polymerase</keyword>
<dbReference type="CDD" id="cd03586">
    <property type="entry name" value="PolY_Pol_IV_kappa"/>
    <property type="match status" value="1"/>
</dbReference>
<evidence type="ECO:0000256" key="2">
    <source>
        <dbReference type="ARBA" id="ARBA00025589"/>
    </source>
</evidence>
<dbReference type="Pfam" id="PF11799">
    <property type="entry name" value="IMS_C"/>
    <property type="match status" value="1"/>
</dbReference>
<protein>
    <recommendedName>
        <fullName evidence="4">DNA polymerase IV</fullName>
        <shortName evidence="4">Pol IV</shortName>
        <ecNumber evidence="4">2.7.7.7</ecNumber>
    </recommendedName>
</protein>
<dbReference type="Gene3D" id="3.40.1170.60">
    <property type="match status" value="1"/>
</dbReference>
<dbReference type="Proteomes" id="UP001183794">
    <property type="component" value="Unassembled WGS sequence"/>
</dbReference>
<evidence type="ECO:0000313" key="6">
    <source>
        <dbReference type="EMBL" id="MDR7347329.1"/>
    </source>
</evidence>
<dbReference type="Pfam" id="PF00817">
    <property type="entry name" value="IMS"/>
    <property type="match status" value="1"/>
</dbReference>
<feature type="active site" evidence="4">
    <location>
        <position position="122"/>
    </location>
</feature>
<dbReference type="Pfam" id="PF11798">
    <property type="entry name" value="IMS_HHH"/>
    <property type="match status" value="1"/>
</dbReference>
<reference evidence="6 7" key="1">
    <citation type="submission" date="2023-07" db="EMBL/GenBank/DDBJ databases">
        <title>Sequencing the genomes of 1000 actinobacteria strains.</title>
        <authorList>
            <person name="Klenk H.-P."/>
        </authorList>
    </citation>
    <scope>NUCLEOTIDE SEQUENCE [LARGE SCALE GENOMIC DNA]</scope>
    <source>
        <strain evidence="6 7">DSM 22966</strain>
    </source>
</reference>
<dbReference type="InterPro" id="IPR043502">
    <property type="entry name" value="DNA/RNA_pol_sf"/>
</dbReference>
<comment type="subcellular location">
    <subcellularLocation>
        <location evidence="4">Cytoplasm</location>
    </subcellularLocation>
</comment>
<organism evidence="6 7">
    <name type="scientific">Enteractinococcus fodinae</name>
    <dbReference type="NCBI Taxonomy" id="684663"/>
    <lineage>
        <taxon>Bacteria</taxon>
        <taxon>Bacillati</taxon>
        <taxon>Actinomycetota</taxon>
        <taxon>Actinomycetes</taxon>
        <taxon>Micrococcales</taxon>
        <taxon>Micrococcaceae</taxon>
    </lineage>
</organism>
<dbReference type="InterPro" id="IPR017961">
    <property type="entry name" value="DNA_pol_Y-fam_little_finger"/>
</dbReference>
<keyword evidence="4" id="KW-0227">DNA damage</keyword>
<keyword evidence="7" id="KW-1185">Reference proteome</keyword>
<dbReference type="InterPro" id="IPR036775">
    <property type="entry name" value="DNA_pol_Y-fam_lit_finger_sf"/>
</dbReference>
<keyword evidence="4 6" id="KW-0808">Transferase</keyword>
<keyword evidence="4" id="KW-0460">Magnesium</keyword>
<dbReference type="NCBIfam" id="NF002677">
    <property type="entry name" value="PRK02406.1"/>
    <property type="match status" value="1"/>
</dbReference>
<feature type="site" description="Substrate discrimination" evidence="4">
    <location>
        <position position="32"/>
    </location>
</feature>
<dbReference type="RefSeq" id="WP_310173384.1">
    <property type="nucleotide sequence ID" value="NZ_BAABHE010000002.1"/>
</dbReference>
<evidence type="ECO:0000256" key="3">
    <source>
        <dbReference type="ARBA" id="ARBA00049244"/>
    </source>
</evidence>
<dbReference type="PANTHER" id="PTHR11076">
    <property type="entry name" value="DNA REPAIR POLYMERASE UMUC / TRANSFERASE FAMILY MEMBER"/>
    <property type="match status" value="1"/>
</dbReference>
<evidence type="ECO:0000259" key="5">
    <source>
        <dbReference type="PROSITE" id="PS50173"/>
    </source>
</evidence>
<dbReference type="Gene3D" id="1.10.150.20">
    <property type="entry name" value="5' to 3' exonuclease, C-terminal subdomain"/>
    <property type="match status" value="1"/>
</dbReference>
<proteinExistence type="inferred from homology"/>
<comment type="similarity">
    <text evidence="1 4">Belongs to the DNA polymerase type-Y family.</text>
</comment>
<sequence length="426" mass="46943">MVSTGQHSTSRPPWADESWESTILHLDMDAFFLSVELLDQPELRGIPAVVGGKSGRSVVTSASYEARKFGIRSAMPMAHALSLYPRLVVIEPSREKYTQASRQVMSVLHDVTPAVEQLSIDEAFIDVTGARRRLGTPAQIAALIKTRVREVTGLPSTVGVAANKSVAKILSDRSKPDGIGVVPAAQTRSYLAPLPVGVIWGIGPKLLQRLNNADIYTVGDLAERDPERMRRWLGAAGPHIVALARGDDPRRVEPRQDAKSVSVEHTFEYDVTNAQELEKNLLDLAYECARRVRQDGLEARGISVKVKDVDFSTRTKSLSLATPATSGAVFFNHARPLLDELLAARWHPVRLLGVRADKVAEPTEHVPTIQQESLFDLEVPDVETEPRQAWDSTDRILDDVAKKFPEAAIKPASLLRHERSQRMSDG</sequence>
<comment type="function">
    <text evidence="2 4">Poorly processive, error-prone DNA polymerase involved in untargeted mutagenesis. Copies undamaged DNA at stalled replication forks, which arise in vivo from mismatched or misaligned primer ends. These misaligned primers can be extended by PolIV. Exhibits no 3'-5' exonuclease (proofreading) activity. May be involved in translesional synthesis, in conjunction with the beta clamp from PolIII.</text>
</comment>
<dbReference type="InterPro" id="IPR043128">
    <property type="entry name" value="Rev_trsase/Diguanyl_cyclase"/>
</dbReference>
<dbReference type="InterPro" id="IPR024728">
    <property type="entry name" value="PolY_HhH_motif"/>
</dbReference>
<comment type="catalytic activity">
    <reaction evidence="3 4">
        <text>DNA(n) + a 2'-deoxyribonucleoside 5'-triphosphate = DNA(n+1) + diphosphate</text>
        <dbReference type="Rhea" id="RHEA:22508"/>
        <dbReference type="Rhea" id="RHEA-COMP:17339"/>
        <dbReference type="Rhea" id="RHEA-COMP:17340"/>
        <dbReference type="ChEBI" id="CHEBI:33019"/>
        <dbReference type="ChEBI" id="CHEBI:61560"/>
        <dbReference type="ChEBI" id="CHEBI:173112"/>
        <dbReference type="EC" id="2.7.7.7"/>
    </reaction>
</comment>
<gene>
    <name evidence="4" type="primary">dinB</name>
    <name evidence="6" type="ORF">J2S62_001586</name>
</gene>